<protein>
    <submittedName>
        <fullName evidence="1">Uncharacterized protein</fullName>
    </submittedName>
</protein>
<gene>
    <name evidence="1" type="ORF">ABW06_23325</name>
</gene>
<dbReference type="PATRIC" id="fig|61647.15.peg.3575"/>
<organism evidence="1 2">
    <name type="scientific">Pluralibacter gergoviae</name>
    <name type="common">Enterobacter gergoviae</name>
    <dbReference type="NCBI Taxonomy" id="61647"/>
    <lineage>
        <taxon>Bacteria</taxon>
        <taxon>Pseudomonadati</taxon>
        <taxon>Pseudomonadota</taxon>
        <taxon>Gammaproteobacteria</taxon>
        <taxon>Enterobacterales</taxon>
        <taxon>Enterobacteriaceae</taxon>
        <taxon>Pluralibacter</taxon>
    </lineage>
</organism>
<accession>A0A0J5KY57</accession>
<dbReference type="AlphaFoldDB" id="A0A0J5KY57"/>
<evidence type="ECO:0000313" key="2">
    <source>
        <dbReference type="Proteomes" id="UP000036196"/>
    </source>
</evidence>
<dbReference type="Proteomes" id="UP000036196">
    <property type="component" value="Unassembled WGS sequence"/>
</dbReference>
<dbReference type="RefSeq" id="WP_048280816.1">
    <property type="nucleotide sequence ID" value="NZ_LDZF01000036.1"/>
</dbReference>
<sequence length="73" mass="8365">MGNDKFLHQLKISTERSDVNQVADEVLGLKIAVGLIFRQLNEDSKKEVLRQMDSLQHPSVLKAREDLKQFLDS</sequence>
<comment type="caution">
    <text evidence="1">The sequence shown here is derived from an EMBL/GenBank/DDBJ whole genome shotgun (WGS) entry which is preliminary data.</text>
</comment>
<name>A0A0J5KY57_PLUGE</name>
<reference evidence="1 2" key="1">
    <citation type="submission" date="2015-05" db="EMBL/GenBank/DDBJ databases">
        <title>Genome sequences of Pluralibacter gergoviae.</title>
        <authorList>
            <person name="Greninger A.L."/>
            <person name="Miller S."/>
        </authorList>
    </citation>
    <scope>NUCLEOTIDE SEQUENCE [LARGE SCALE GENOMIC DNA]</scope>
    <source>
        <strain evidence="1 2">JS81F13</strain>
    </source>
</reference>
<dbReference type="EMBL" id="LDZF01000036">
    <property type="protein sequence ID" value="KMK11024.1"/>
    <property type="molecule type" value="Genomic_DNA"/>
</dbReference>
<evidence type="ECO:0000313" key="1">
    <source>
        <dbReference type="EMBL" id="KMK11024.1"/>
    </source>
</evidence>
<keyword evidence="2" id="KW-1185">Reference proteome</keyword>
<proteinExistence type="predicted"/>